<dbReference type="PRINTS" id="PR00368">
    <property type="entry name" value="FADPNR"/>
</dbReference>
<evidence type="ECO:0000256" key="1">
    <source>
        <dbReference type="ARBA" id="ARBA00022630"/>
    </source>
</evidence>
<evidence type="ECO:0000259" key="4">
    <source>
        <dbReference type="PROSITE" id="PS50042"/>
    </source>
</evidence>
<dbReference type="RefSeq" id="WP_259479317.1">
    <property type="nucleotide sequence ID" value="NZ_BAAAQY010000005.1"/>
</dbReference>
<dbReference type="Gene3D" id="2.60.120.10">
    <property type="entry name" value="Jelly Rolls"/>
    <property type="match status" value="1"/>
</dbReference>
<dbReference type="Pfam" id="PF00027">
    <property type="entry name" value="cNMP_binding"/>
    <property type="match status" value="1"/>
</dbReference>
<keyword evidence="6" id="KW-1185">Reference proteome</keyword>
<keyword evidence="1" id="KW-0285">Flavoprotein</keyword>
<dbReference type="SUPFAM" id="SSF51905">
    <property type="entry name" value="FAD/NAD(P)-binding domain"/>
    <property type="match status" value="1"/>
</dbReference>
<evidence type="ECO:0000313" key="5">
    <source>
        <dbReference type="EMBL" id="GAA2233675.1"/>
    </source>
</evidence>
<dbReference type="Gene3D" id="3.50.50.60">
    <property type="entry name" value="FAD/NAD(P)-binding domain"/>
    <property type="match status" value="3"/>
</dbReference>
<dbReference type="InterPro" id="IPR000595">
    <property type="entry name" value="cNMP-bd_dom"/>
</dbReference>
<gene>
    <name evidence="5" type="ORF">GCM10009851_18330</name>
</gene>
<dbReference type="PANTHER" id="PTHR48105">
    <property type="entry name" value="THIOREDOXIN REDUCTASE 1-RELATED-RELATED"/>
    <property type="match status" value="1"/>
</dbReference>
<protein>
    <submittedName>
        <fullName evidence="5">FAD-dependent oxidoreductase</fullName>
    </submittedName>
</protein>
<dbReference type="CDD" id="cd00038">
    <property type="entry name" value="CAP_ED"/>
    <property type="match status" value="1"/>
</dbReference>
<dbReference type="SMART" id="SM00100">
    <property type="entry name" value="cNMP"/>
    <property type="match status" value="1"/>
</dbReference>
<dbReference type="InterPro" id="IPR014710">
    <property type="entry name" value="RmlC-like_jellyroll"/>
</dbReference>
<dbReference type="EMBL" id="BAAAQY010000005">
    <property type="protein sequence ID" value="GAA2233675.1"/>
    <property type="molecule type" value="Genomic_DNA"/>
</dbReference>
<dbReference type="InterPro" id="IPR036188">
    <property type="entry name" value="FAD/NAD-bd_sf"/>
</dbReference>
<dbReference type="Pfam" id="PF07992">
    <property type="entry name" value="Pyr_redox_2"/>
    <property type="match status" value="1"/>
</dbReference>
<dbReference type="InterPro" id="IPR050097">
    <property type="entry name" value="Ferredoxin-NADP_redctase_2"/>
</dbReference>
<dbReference type="SUPFAM" id="SSF51206">
    <property type="entry name" value="cAMP-binding domain-like"/>
    <property type="match status" value="1"/>
</dbReference>
<feature type="domain" description="Cyclic nucleotide-binding" evidence="4">
    <location>
        <begin position="18"/>
        <end position="135"/>
    </location>
</feature>
<dbReference type="Proteomes" id="UP001500929">
    <property type="component" value="Unassembled WGS sequence"/>
</dbReference>
<comment type="catalytic activity">
    <reaction evidence="3">
        <text>[thioredoxin]-dithiol + NADP(+) = [thioredoxin]-disulfide + NADPH + H(+)</text>
        <dbReference type="Rhea" id="RHEA:20345"/>
        <dbReference type="Rhea" id="RHEA-COMP:10698"/>
        <dbReference type="Rhea" id="RHEA-COMP:10700"/>
        <dbReference type="ChEBI" id="CHEBI:15378"/>
        <dbReference type="ChEBI" id="CHEBI:29950"/>
        <dbReference type="ChEBI" id="CHEBI:50058"/>
        <dbReference type="ChEBI" id="CHEBI:57783"/>
        <dbReference type="ChEBI" id="CHEBI:58349"/>
        <dbReference type="EC" id="1.8.1.9"/>
    </reaction>
</comment>
<organism evidence="5 6">
    <name type="scientific">Herbiconiux moechotypicola</name>
    <dbReference type="NCBI Taxonomy" id="637393"/>
    <lineage>
        <taxon>Bacteria</taxon>
        <taxon>Bacillati</taxon>
        <taxon>Actinomycetota</taxon>
        <taxon>Actinomycetes</taxon>
        <taxon>Micrococcales</taxon>
        <taxon>Microbacteriaceae</taxon>
        <taxon>Herbiconiux</taxon>
    </lineage>
</organism>
<dbReference type="InterPro" id="IPR023753">
    <property type="entry name" value="FAD/NAD-binding_dom"/>
</dbReference>
<evidence type="ECO:0000256" key="3">
    <source>
        <dbReference type="ARBA" id="ARBA00048132"/>
    </source>
</evidence>
<keyword evidence="2" id="KW-0560">Oxidoreductase</keyword>
<accession>A0ABP5QER2</accession>
<dbReference type="PROSITE" id="PS50042">
    <property type="entry name" value="CNMP_BINDING_3"/>
    <property type="match status" value="1"/>
</dbReference>
<name>A0ABP5QER2_9MICO</name>
<evidence type="ECO:0000313" key="6">
    <source>
        <dbReference type="Proteomes" id="UP001500929"/>
    </source>
</evidence>
<sequence>MGNDVPMEELIRAAHPVLTTEQLGRLVAYGAEETVAVGDTVFESGEAAPDLIVILEGSIDLEQAATVDAPAEVIARFEANDFVGELNLLTGQRIFLTGRVAEPARVVRITQKEFRRLMAEEPDISDLLLRALVARRSKLQRTAGARGIEIIGSSLSSRALALRTFAARQQLAHTWFDCDSLDGQSLLRAAELTADDLPAVILPDAVLRNATPGILAENIGLSVPRSWGSKIVDLAVIGAGPAGLAAAMYGASEGLRTVLLEATATGGQAAASSRIENYLGFPSGLSGAELTGRAMVQAEKFGAHLYSPCRVMRLDTVDGPLRLTLDDDAMVQARSIIIATGAQYRSLPLPGWSRFEGAGIYYAATELEARACGQTAVTVVGGANSSGQAALFLAEHGASVTIAARRDELGATMSAYLVERLKAHRRVTIRTRTEVTALHGDTALAGVTLTDRASGIAVDQDCSGLFCFIGAEPSTGWLQVADAGCGASAAGAVSVDSGSGASTASIAATASELRVLTDHAGFVLTDAQIAREGDEMPEAYRLLGRAPLAYETSVPAVFAAGDVRLGSMKRVAAAVGEGASAVRSVHVALGSRT</sequence>
<dbReference type="InterPro" id="IPR018490">
    <property type="entry name" value="cNMP-bd_dom_sf"/>
</dbReference>
<reference evidence="6" key="1">
    <citation type="journal article" date="2019" name="Int. J. Syst. Evol. Microbiol.">
        <title>The Global Catalogue of Microorganisms (GCM) 10K type strain sequencing project: providing services to taxonomists for standard genome sequencing and annotation.</title>
        <authorList>
            <consortium name="The Broad Institute Genomics Platform"/>
            <consortium name="The Broad Institute Genome Sequencing Center for Infectious Disease"/>
            <person name="Wu L."/>
            <person name="Ma J."/>
        </authorList>
    </citation>
    <scope>NUCLEOTIDE SEQUENCE [LARGE SCALE GENOMIC DNA]</scope>
    <source>
        <strain evidence="6">JCM 16117</strain>
    </source>
</reference>
<dbReference type="PRINTS" id="PR00469">
    <property type="entry name" value="PNDRDTASEII"/>
</dbReference>
<evidence type="ECO:0000256" key="2">
    <source>
        <dbReference type="ARBA" id="ARBA00023002"/>
    </source>
</evidence>
<comment type="caution">
    <text evidence="5">The sequence shown here is derived from an EMBL/GenBank/DDBJ whole genome shotgun (WGS) entry which is preliminary data.</text>
</comment>
<proteinExistence type="predicted"/>